<evidence type="ECO:0000256" key="3">
    <source>
        <dbReference type="ARBA" id="ARBA00023163"/>
    </source>
</evidence>
<keyword evidence="9" id="KW-1185">Reference proteome</keyword>
<evidence type="ECO:0000256" key="6">
    <source>
        <dbReference type="SAM" id="MobiDB-lite"/>
    </source>
</evidence>
<evidence type="ECO:0000256" key="2">
    <source>
        <dbReference type="ARBA" id="ARBA00023125"/>
    </source>
</evidence>
<name>A0ABD3LQM6_EUCGL</name>
<feature type="compositionally biased region" description="Acidic residues" evidence="6">
    <location>
        <begin position="333"/>
        <end position="343"/>
    </location>
</feature>
<evidence type="ECO:0000313" key="8">
    <source>
        <dbReference type="EMBL" id="KAL3754081.1"/>
    </source>
</evidence>
<evidence type="ECO:0000256" key="4">
    <source>
        <dbReference type="ARBA" id="ARBA00023242"/>
    </source>
</evidence>
<dbReference type="EMBL" id="JBJKBG010000001">
    <property type="protein sequence ID" value="KAL3754081.1"/>
    <property type="molecule type" value="Genomic_DNA"/>
</dbReference>
<feature type="region of interest" description="Disordered" evidence="6">
    <location>
        <begin position="60"/>
        <end position="122"/>
    </location>
</feature>
<keyword evidence="1 5" id="KW-0805">Transcription regulation</keyword>
<feature type="compositionally biased region" description="Basic residues" evidence="6">
    <location>
        <begin position="266"/>
        <end position="275"/>
    </location>
</feature>
<feature type="compositionally biased region" description="Low complexity" evidence="6">
    <location>
        <begin position="278"/>
        <end position="289"/>
    </location>
</feature>
<proteinExistence type="predicted"/>
<feature type="region of interest" description="Disordered" evidence="6">
    <location>
        <begin position="261"/>
        <end position="363"/>
    </location>
</feature>
<sequence length="363" mass="36890">MEDGRADAAPLSGSAGNGSAPGAGPGPGPPPPKPTPVVPEVMTMAVNMSVGRTLLSPEAAAPAVGSGGGGGGGEINSFGQGKKRGRPRKYDSEGNLILSPSSPSFGSSPPPSRRRYRVRGRGRGNGNWQFLASLGELFASTAGGDFTPHVVTVNTGEDVAGKVMTFAQGGARGICVLSANGAVSNVTIRQPGSSGGLLTYEGRFEILSLTGSFTFTDSGGVKSRSGGLSVSLAGPDGRVIGGGIAGLLVAASPIQVVIGSFMPHGSKPHKRKYTRKQGTAPTPAATGGPDAVQGATPNSQPKPNHAEISFAQAEPDRKMDEYGPIEIPNADTPETEEDWDDSEPALTPDQRPYPDINVSVPGD</sequence>
<accession>A0ABD3LQM6</accession>
<keyword evidence="4 5" id="KW-0539">Nucleus</keyword>
<reference evidence="8 9" key="1">
    <citation type="submission" date="2024-11" db="EMBL/GenBank/DDBJ databases">
        <title>Chromosome-level genome assembly of Eucalyptus globulus Labill. provides insights into its genome evolution.</title>
        <authorList>
            <person name="Li X."/>
        </authorList>
    </citation>
    <scope>NUCLEOTIDE SEQUENCE [LARGE SCALE GENOMIC DNA]</scope>
    <source>
        <strain evidence="8">CL2024</strain>
        <tissue evidence="8">Fresh tender leaves</tissue>
    </source>
</reference>
<dbReference type="CDD" id="cd11378">
    <property type="entry name" value="DUF296"/>
    <property type="match status" value="1"/>
</dbReference>
<feature type="compositionally biased region" description="Gly residues" evidence="6">
    <location>
        <begin position="65"/>
        <end position="74"/>
    </location>
</feature>
<feature type="domain" description="PPC" evidence="7">
    <location>
        <begin position="143"/>
        <end position="285"/>
    </location>
</feature>
<feature type="compositionally biased region" description="Basic residues" evidence="6">
    <location>
        <begin position="112"/>
        <end position="122"/>
    </location>
</feature>
<dbReference type="InterPro" id="IPR005175">
    <property type="entry name" value="PPC_dom"/>
</dbReference>
<dbReference type="InterPro" id="IPR039605">
    <property type="entry name" value="AHL"/>
</dbReference>
<dbReference type="PROSITE" id="PS51742">
    <property type="entry name" value="PPC"/>
    <property type="match status" value="1"/>
</dbReference>
<feature type="compositionally biased region" description="Pro residues" evidence="6">
    <location>
        <begin position="24"/>
        <end position="37"/>
    </location>
</feature>
<dbReference type="Proteomes" id="UP001634007">
    <property type="component" value="Unassembled WGS sequence"/>
</dbReference>
<dbReference type="AlphaFoldDB" id="A0ABD3LQM6"/>
<dbReference type="SUPFAM" id="SSF117856">
    <property type="entry name" value="AF0104/ALDC/Ptd012-like"/>
    <property type="match status" value="1"/>
</dbReference>
<dbReference type="PANTHER" id="PTHR31500">
    <property type="entry name" value="AT-HOOK MOTIF NUCLEAR-LOCALIZED PROTEIN 9"/>
    <property type="match status" value="1"/>
</dbReference>
<evidence type="ECO:0000256" key="5">
    <source>
        <dbReference type="RuleBase" id="RU367031"/>
    </source>
</evidence>
<dbReference type="Gene3D" id="3.30.1330.80">
    <property type="entry name" value="Hypothetical protein, similar to alpha- acetolactate decarboxylase, domain 2"/>
    <property type="match status" value="1"/>
</dbReference>
<comment type="caution">
    <text evidence="8">The sequence shown here is derived from an EMBL/GenBank/DDBJ whole genome shotgun (WGS) entry which is preliminary data.</text>
</comment>
<comment type="domain">
    <text evidence="5">The PPC domain mediates interactions between AHL proteins.</text>
</comment>
<organism evidence="8 9">
    <name type="scientific">Eucalyptus globulus</name>
    <name type="common">Tasmanian blue gum</name>
    <dbReference type="NCBI Taxonomy" id="34317"/>
    <lineage>
        <taxon>Eukaryota</taxon>
        <taxon>Viridiplantae</taxon>
        <taxon>Streptophyta</taxon>
        <taxon>Embryophyta</taxon>
        <taxon>Tracheophyta</taxon>
        <taxon>Spermatophyta</taxon>
        <taxon>Magnoliopsida</taxon>
        <taxon>eudicotyledons</taxon>
        <taxon>Gunneridae</taxon>
        <taxon>Pentapetalae</taxon>
        <taxon>rosids</taxon>
        <taxon>malvids</taxon>
        <taxon>Myrtales</taxon>
        <taxon>Myrtaceae</taxon>
        <taxon>Myrtoideae</taxon>
        <taxon>Eucalypteae</taxon>
        <taxon>Eucalyptus</taxon>
    </lineage>
</organism>
<comment type="function">
    <text evidence="5">Transcription factor that specifically binds AT-rich DNA sequences related to the nuclear matrix attachment regions (MARs).</text>
</comment>
<evidence type="ECO:0000259" key="7">
    <source>
        <dbReference type="PROSITE" id="PS51742"/>
    </source>
</evidence>
<evidence type="ECO:0000313" key="9">
    <source>
        <dbReference type="Proteomes" id="UP001634007"/>
    </source>
</evidence>
<feature type="region of interest" description="Disordered" evidence="6">
    <location>
        <begin position="1"/>
        <end position="40"/>
    </location>
</feature>
<dbReference type="PANTHER" id="PTHR31500:SF56">
    <property type="entry name" value="AT-HOOK MOTIF NUCLEAR-LOCALIZED PROTEIN"/>
    <property type="match status" value="1"/>
</dbReference>
<protein>
    <recommendedName>
        <fullName evidence="5">AT-hook motif nuclear-localized protein</fullName>
    </recommendedName>
</protein>
<dbReference type="GO" id="GO:0003680">
    <property type="term" value="F:minor groove of adenine-thymine-rich DNA binding"/>
    <property type="evidence" value="ECO:0007669"/>
    <property type="project" value="UniProtKB-UniRule"/>
</dbReference>
<dbReference type="Pfam" id="PF03479">
    <property type="entry name" value="PCC"/>
    <property type="match status" value="1"/>
</dbReference>
<evidence type="ECO:0000256" key="1">
    <source>
        <dbReference type="ARBA" id="ARBA00023015"/>
    </source>
</evidence>
<dbReference type="GO" id="GO:0005634">
    <property type="term" value="C:nucleus"/>
    <property type="evidence" value="ECO:0007669"/>
    <property type="project" value="UniProtKB-SubCell"/>
</dbReference>
<gene>
    <name evidence="8" type="ORF">ACJRO7_001343</name>
</gene>
<keyword evidence="2 5" id="KW-0238">DNA-binding</keyword>
<comment type="subcellular location">
    <subcellularLocation>
        <location evidence="5">Nucleus</location>
    </subcellularLocation>
</comment>
<keyword evidence="3 5" id="KW-0804">Transcription</keyword>